<proteinExistence type="predicted"/>
<gene>
    <name evidence="1" type="ORF">GNP93_21335</name>
</gene>
<organism evidence="1 2">
    <name type="scientific">Paenibacillus validus</name>
    <dbReference type="NCBI Taxonomy" id="44253"/>
    <lineage>
        <taxon>Bacteria</taxon>
        <taxon>Bacillati</taxon>
        <taxon>Bacillota</taxon>
        <taxon>Bacilli</taxon>
        <taxon>Bacillales</taxon>
        <taxon>Paenibacillaceae</taxon>
        <taxon>Paenibacillus</taxon>
    </lineage>
</organism>
<evidence type="ECO:0008006" key="3">
    <source>
        <dbReference type="Google" id="ProtNLM"/>
    </source>
</evidence>
<name>A0A7X2ZFC3_9BACL</name>
<keyword evidence="2" id="KW-1185">Reference proteome</keyword>
<sequence>MKSWSIGWVVGAVLMGVTGASWGTVLPDKSISPPPSRSAMVFVQAEAAYASPGVDSAALKAAAGPAGNGSTGTMPQAAAASRNGTFKLERVNGLSVTDDLKTVYEIKGEPKAVETDPLFKEERVLVYEDCKVGLHNNFVRFIVVSAAEAETVDIDGKTLPLDAAKLQDALGKPDWIAEDGVVYRSHSRALKLFIDAETGKLTAVHYFHRTAA</sequence>
<dbReference type="Proteomes" id="UP000450917">
    <property type="component" value="Unassembled WGS sequence"/>
</dbReference>
<evidence type="ECO:0000313" key="2">
    <source>
        <dbReference type="Proteomes" id="UP000450917"/>
    </source>
</evidence>
<protein>
    <recommendedName>
        <fullName evidence="3">DUF4309 domain-containing protein</fullName>
    </recommendedName>
</protein>
<accession>A0A7X2ZFC3</accession>
<dbReference type="EMBL" id="WNZX01000022">
    <property type="protein sequence ID" value="MUG73178.1"/>
    <property type="molecule type" value="Genomic_DNA"/>
</dbReference>
<evidence type="ECO:0000313" key="1">
    <source>
        <dbReference type="EMBL" id="MUG73178.1"/>
    </source>
</evidence>
<dbReference type="AlphaFoldDB" id="A0A7X2ZFC3"/>
<comment type="caution">
    <text evidence="1">The sequence shown here is derived from an EMBL/GenBank/DDBJ whole genome shotgun (WGS) entry which is preliminary data.</text>
</comment>
<reference evidence="1 2" key="1">
    <citation type="submission" date="2019-11" db="EMBL/GenBank/DDBJ databases">
        <title>Draft genome sequences of five Paenibacillus species of dairy origin.</title>
        <authorList>
            <person name="Olajide A.M."/>
            <person name="Chen S."/>
            <person name="Lapointe G."/>
        </authorList>
    </citation>
    <scope>NUCLEOTIDE SEQUENCE [LARGE SCALE GENOMIC DNA]</scope>
    <source>
        <strain evidence="1 2">2CS3</strain>
    </source>
</reference>
<dbReference type="RefSeq" id="WP_127608562.1">
    <property type="nucleotide sequence ID" value="NZ_JARTHJ010000329.1"/>
</dbReference>